<name>A0A8H9L0W9_9MICO</name>
<dbReference type="RefSeq" id="WP_175329421.1">
    <property type="nucleotide sequence ID" value="NZ_BMOI01000009.1"/>
</dbReference>
<protein>
    <submittedName>
        <fullName evidence="2">Uncharacterized protein</fullName>
    </submittedName>
</protein>
<evidence type="ECO:0000313" key="2">
    <source>
        <dbReference type="EMBL" id="GGL03912.1"/>
    </source>
</evidence>
<gene>
    <name evidence="2" type="ORF">GCM10009769_22680</name>
    <name evidence="3" type="ORF">JOE58_001391</name>
</gene>
<proteinExistence type="predicted"/>
<keyword evidence="5" id="KW-1185">Reference proteome</keyword>
<organism evidence="2 4">
    <name type="scientific">Curtobacterium luteum</name>
    <dbReference type="NCBI Taxonomy" id="33881"/>
    <lineage>
        <taxon>Bacteria</taxon>
        <taxon>Bacillati</taxon>
        <taxon>Actinomycetota</taxon>
        <taxon>Actinomycetes</taxon>
        <taxon>Micrococcales</taxon>
        <taxon>Microbacteriaceae</taxon>
        <taxon>Curtobacterium</taxon>
    </lineage>
</organism>
<evidence type="ECO:0000313" key="4">
    <source>
        <dbReference type="Proteomes" id="UP000648535"/>
    </source>
</evidence>
<accession>A0A8H9L0W9</accession>
<evidence type="ECO:0000313" key="3">
    <source>
        <dbReference type="EMBL" id="MBM7802140.1"/>
    </source>
</evidence>
<evidence type="ECO:0000256" key="1">
    <source>
        <dbReference type="SAM" id="MobiDB-lite"/>
    </source>
</evidence>
<feature type="compositionally biased region" description="Polar residues" evidence="1">
    <location>
        <begin position="130"/>
        <end position="139"/>
    </location>
</feature>
<reference evidence="3 5" key="3">
    <citation type="submission" date="2021-01" db="EMBL/GenBank/DDBJ databases">
        <title>Sequencing the genomes of 1000 actinobacteria strains.</title>
        <authorList>
            <person name="Klenk H.-P."/>
        </authorList>
    </citation>
    <scope>NUCLEOTIDE SEQUENCE [LARGE SCALE GENOMIC DNA]</scope>
    <source>
        <strain evidence="3 5">DSM 20542</strain>
    </source>
</reference>
<sequence>MGRTTDRGSVTVLLAVVLGVGVAVAAAGIAAAAQRVVTVRAQAAADAGALAAAAALVGALDGAPCTRADAVVRAGGATPTTCSTSLATARVTVTVGAGAFAVSAVAVAGPPSGVRGRCVYGVHVGPRSPVSRSTRTASHSGDVAGPGPTSTIDQGDTCQTRRSS</sequence>
<dbReference type="Proteomes" id="UP000746584">
    <property type="component" value="Unassembled WGS sequence"/>
</dbReference>
<dbReference type="AlphaFoldDB" id="A0A8H9L0W9"/>
<reference evidence="2" key="1">
    <citation type="journal article" date="2014" name="Int. J. Syst. Evol. Microbiol.">
        <title>Complete genome sequence of Corynebacterium casei LMG S-19264T (=DSM 44701T), isolated from a smear-ripened cheese.</title>
        <authorList>
            <consortium name="US DOE Joint Genome Institute (JGI-PGF)"/>
            <person name="Walter F."/>
            <person name="Albersmeier A."/>
            <person name="Kalinowski J."/>
            <person name="Ruckert C."/>
        </authorList>
    </citation>
    <scope>NUCLEOTIDE SEQUENCE</scope>
    <source>
        <strain evidence="2">JCM 1480</strain>
    </source>
</reference>
<dbReference type="EMBL" id="BMOI01000009">
    <property type="protein sequence ID" value="GGL03912.1"/>
    <property type="molecule type" value="Genomic_DNA"/>
</dbReference>
<feature type="compositionally biased region" description="Polar residues" evidence="1">
    <location>
        <begin position="148"/>
        <end position="164"/>
    </location>
</feature>
<dbReference type="Proteomes" id="UP000648535">
    <property type="component" value="Unassembled WGS sequence"/>
</dbReference>
<feature type="region of interest" description="Disordered" evidence="1">
    <location>
        <begin position="125"/>
        <end position="164"/>
    </location>
</feature>
<dbReference type="EMBL" id="JAFBCG010000001">
    <property type="protein sequence ID" value="MBM7802140.1"/>
    <property type="molecule type" value="Genomic_DNA"/>
</dbReference>
<comment type="caution">
    <text evidence="2">The sequence shown here is derived from an EMBL/GenBank/DDBJ whole genome shotgun (WGS) entry which is preliminary data.</text>
</comment>
<evidence type="ECO:0000313" key="5">
    <source>
        <dbReference type="Proteomes" id="UP000746584"/>
    </source>
</evidence>
<reference evidence="2" key="2">
    <citation type="submission" date="2020-09" db="EMBL/GenBank/DDBJ databases">
        <authorList>
            <person name="Sun Q."/>
            <person name="Ohkuma M."/>
        </authorList>
    </citation>
    <scope>NUCLEOTIDE SEQUENCE</scope>
    <source>
        <strain evidence="2">JCM 1480</strain>
    </source>
</reference>